<evidence type="ECO:0000313" key="1">
    <source>
        <dbReference type="EMBL" id="PON65903.1"/>
    </source>
</evidence>
<dbReference type="OrthoDB" id="10443619at2759"/>
<evidence type="ECO:0000313" key="2">
    <source>
        <dbReference type="Proteomes" id="UP000237105"/>
    </source>
</evidence>
<dbReference type="Proteomes" id="UP000237105">
    <property type="component" value="Unassembled WGS sequence"/>
</dbReference>
<name>A0A2P5CXX8_PARAD</name>
<proteinExistence type="predicted"/>
<accession>A0A2P5CXX8</accession>
<keyword evidence="2" id="KW-1185">Reference proteome</keyword>
<organism evidence="1 2">
    <name type="scientific">Parasponia andersonii</name>
    <name type="common">Sponia andersonii</name>
    <dbReference type="NCBI Taxonomy" id="3476"/>
    <lineage>
        <taxon>Eukaryota</taxon>
        <taxon>Viridiplantae</taxon>
        <taxon>Streptophyta</taxon>
        <taxon>Embryophyta</taxon>
        <taxon>Tracheophyta</taxon>
        <taxon>Spermatophyta</taxon>
        <taxon>Magnoliopsida</taxon>
        <taxon>eudicotyledons</taxon>
        <taxon>Gunneridae</taxon>
        <taxon>Pentapetalae</taxon>
        <taxon>rosids</taxon>
        <taxon>fabids</taxon>
        <taxon>Rosales</taxon>
        <taxon>Cannabaceae</taxon>
        <taxon>Parasponia</taxon>
    </lineage>
</organism>
<sequence length="84" mass="9597">MHLILHKRQTESTLGMVQLVRTGLSAFEICTTRSKASAYQAMPRYRIATRHFVEQDPVKHPHNVIASACYHKIPECLISFGNFI</sequence>
<protein>
    <submittedName>
        <fullName evidence="1">Uncharacterized protein</fullName>
    </submittedName>
</protein>
<dbReference type="AlphaFoldDB" id="A0A2P5CXX8"/>
<comment type="caution">
    <text evidence="1">The sequence shown here is derived from an EMBL/GenBank/DDBJ whole genome shotgun (WGS) entry which is preliminary data.</text>
</comment>
<reference evidence="2" key="1">
    <citation type="submission" date="2016-06" db="EMBL/GenBank/DDBJ databases">
        <title>Parallel loss of symbiosis genes in relatives of nitrogen-fixing non-legume Parasponia.</title>
        <authorList>
            <person name="Van Velzen R."/>
            <person name="Holmer R."/>
            <person name="Bu F."/>
            <person name="Rutten L."/>
            <person name="Van Zeijl A."/>
            <person name="Liu W."/>
            <person name="Santuari L."/>
            <person name="Cao Q."/>
            <person name="Sharma T."/>
            <person name="Shen D."/>
            <person name="Roswanjaya Y."/>
            <person name="Wardhani T."/>
            <person name="Kalhor M.S."/>
            <person name="Jansen J."/>
            <person name="Van den Hoogen J."/>
            <person name="Gungor B."/>
            <person name="Hartog M."/>
            <person name="Hontelez J."/>
            <person name="Verver J."/>
            <person name="Yang W.-C."/>
            <person name="Schijlen E."/>
            <person name="Repin R."/>
            <person name="Schilthuizen M."/>
            <person name="Schranz E."/>
            <person name="Heidstra R."/>
            <person name="Miyata K."/>
            <person name="Fedorova E."/>
            <person name="Kohlen W."/>
            <person name="Bisseling T."/>
            <person name="Smit S."/>
            <person name="Geurts R."/>
        </authorList>
    </citation>
    <scope>NUCLEOTIDE SEQUENCE [LARGE SCALE GENOMIC DNA]</scope>
    <source>
        <strain evidence="2">cv. WU1-14</strain>
    </source>
</reference>
<dbReference type="EMBL" id="JXTB01000084">
    <property type="protein sequence ID" value="PON65903.1"/>
    <property type="molecule type" value="Genomic_DNA"/>
</dbReference>
<gene>
    <name evidence="1" type="ORF">PanWU01x14_113920</name>
</gene>